<comment type="caution">
    <text evidence="3">The sequence shown here is derived from an EMBL/GenBank/DDBJ whole genome shotgun (WGS) entry which is preliminary data.</text>
</comment>
<feature type="transmembrane region" description="Helical" evidence="2">
    <location>
        <begin position="187"/>
        <end position="208"/>
    </location>
</feature>
<feature type="transmembrane region" description="Helical" evidence="2">
    <location>
        <begin position="156"/>
        <end position="175"/>
    </location>
</feature>
<feature type="region of interest" description="Disordered" evidence="1">
    <location>
        <begin position="1"/>
        <end position="20"/>
    </location>
</feature>
<keyword evidence="2" id="KW-0472">Membrane</keyword>
<dbReference type="Proteomes" id="UP001500642">
    <property type="component" value="Unassembled WGS sequence"/>
</dbReference>
<dbReference type="RefSeq" id="WP_295689788.1">
    <property type="nucleotide sequence ID" value="NZ_BAABGL010000003.1"/>
</dbReference>
<dbReference type="InterPro" id="IPR029052">
    <property type="entry name" value="Metallo-depent_PP-like"/>
</dbReference>
<gene>
    <name evidence="3" type="ORF">GCM10023167_07530</name>
</gene>
<dbReference type="EMBL" id="BAABGL010000003">
    <property type="protein sequence ID" value="GAA4385595.1"/>
    <property type="molecule type" value="Genomic_DNA"/>
</dbReference>
<evidence type="ECO:0000256" key="2">
    <source>
        <dbReference type="SAM" id="Phobius"/>
    </source>
</evidence>
<evidence type="ECO:0000313" key="4">
    <source>
        <dbReference type="Proteomes" id="UP001500642"/>
    </source>
</evidence>
<organism evidence="3 4">
    <name type="scientific">Brevibacterium pityocampae</name>
    <dbReference type="NCBI Taxonomy" id="506594"/>
    <lineage>
        <taxon>Bacteria</taxon>
        <taxon>Bacillati</taxon>
        <taxon>Actinomycetota</taxon>
        <taxon>Actinomycetes</taxon>
        <taxon>Micrococcales</taxon>
        <taxon>Brevibacteriaceae</taxon>
        <taxon>Brevibacterium</taxon>
    </lineage>
</organism>
<reference evidence="4" key="1">
    <citation type="journal article" date="2019" name="Int. J. Syst. Evol. Microbiol.">
        <title>The Global Catalogue of Microorganisms (GCM) 10K type strain sequencing project: providing services to taxonomists for standard genome sequencing and annotation.</title>
        <authorList>
            <consortium name="The Broad Institute Genomics Platform"/>
            <consortium name="The Broad Institute Genome Sequencing Center for Infectious Disease"/>
            <person name="Wu L."/>
            <person name="Ma J."/>
        </authorList>
    </citation>
    <scope>NUCLEOTIDE SEQUENCE [LARGE SCALE GENOMIC DNA]</scope>
    <source>
        <strain evidence="4">JCM 17808</strain>
    </source>
</reference>
<keyword evidence="2" id="KW-1133">Transmembrane helix</keyword>
<evidence type="ECO:0008006" key="5">
    <source>
        <dbReference type="Google" id="ProtNLM"/>
    </source>
</evidence>
<dbReference type="SUPFAM" id="SSF56300">
    <property type="entry name" value="Metallo-dependent phosphatases"/>
    <property type="match status" value="1"/>
</dbReference>
<feature type="compositionally biased region" description="Low complexity" evidence="1">
    <location>
        <begin position="1"/>
        <end position="10"/>
    </location>
</feature>
<keyword evidence="2" id="KW-0812">Transmembrane</keyword>
<keyword evidence="4" id="KW-1185">Reference proteome</keyword>
<name>A0ABP8J5V1_9MICO</name>
<feature type="region of interest" description="Disordered" evidence="1">
    <location>
        <begin position="533"/>
        <end position="558"/>
    </location>
</feature>
<sequence>MSPLLTRTPPGGRPGRRTHRFDEPRALARTLFRVLPGLGVVLACLLLVAPWAVLTARTEANFGPHMAEYSLTTDAAVTIDLGALGSVRMPAAELLPFGLGARIDVGEIPAESALGGTTLDALGEDVSAYATFFSSPEGQFRIVARGLAADALAREAGAGLGLAALIGVVVVMRGPPDRSTPRSRRRTTIGLASGTALACLLAVLLVPIQRPQPITANPAFAGTPLAGAEVTGRLSGVIDEAVGLVDGFIEDNDAFYDQALAALDTAWTERPFDARWSAAAALVPPPDPRTGGHSGEVVTAVLGSDLHCNVGMARVVGDVVVRTGADLYLDGGDITMTGTPAENYCVDALAHQLPDRLPRVLIKGNHDSLDTARHAASTGWTVLADGTVEVAGLRIHGGPDPRRTVFGVSEPVLETGETAAEFGARMAAEACGAEADITLIHDPRHAQPALETGCVPFALSGHWHRRVGPEPFARGIRYVSSTTGGALADALTPGPLKMPAELSIIRFDADTGAPLDLQVVTVDMDAGVTFSARETVPRPGPWAPAEDPEAGAQADGGP</sequence>
<accession>A0ABP8J5V1</accession>
<proteinExistence type="predicted"/>
<feature type="transmembrane region" description="Helical" evidence="2">
    <location>
        <begin position="30"/>
        <end position="53"/>
    </location>
</feature>
<evidence type="ECO:0000256" key="1">
    <source>
        <dbReference type="SAM" id="MobiDB-lite"/>
    </source>
</evidence>
<evidence type="ECO:0000313" key="3">
    <source>
        <dbReference type="EMBL" id="GAA4385595.1"/>
    </source>
</evidence>
<protein>
    <recommendedName>
        <fullName evidence="5">Metallophosphoesterase</fullName>
    </recommendedName>
</protein>